<comment type="subcellular location">
    <subcellularLocation>
        <location evidence="1">Membrane</location>
        <topology evidence="1">Multi-pass membrane protein</topology>
    </subcellularLocation>
</comment>
<dbReference type="GO" id="GO:0005886">
    <property type="term" value="C:plasma membrane"/>
    <property type="evidence" value="ECO:0007669"/>
    <property type="project" value="TreeGrafter"/>
</dbReference>
<name>A0A6J6DZ74_9ZZZZ</name>
<proteinExistence type="predicted"/>
<dbReference type="NCBIfam" id="TIGR03144">
    <property type="entry name" value="cytochr_II_ccsB"/>
    <property type="match status" value="1"/>
</dbReference>
<keyword evidence="5 6" id="KW-0472">Membrane</keyword>
<feature type="transmembrane region" description="Helical" evidence="6">
    <location>
        <begin position="132"/>
        <end position="160"/>
    </location>
</feature>
<evidence type="ECO:0000256" key="6">
    <source>
        <dbReference type="SAM" id="Phobius"/>
    </source>
</evidence>
<evidence type="ECO:0000256" key="5">
    <source>
        <dbReference type="ARBA" id="ARBA00023136"/>
    </source>
</evidence>
<keyword evidence="4 6" id="KW-1133">Transmembrane helix</keyword>
<dbReference type="InterPro" id="IPR017562">
    <property type="entry name" value="Cyt_c_biogenesis_CcsA"/>
</dbReference>
<keyword evidence="3" id="KW-0201">Cytochrome c-type biogenesis</keyword>
<feature type="transmembrane region" description="Helical" evidence="6">
    <location>
        <begin position="243"/>
        <end position="264"/>
    </location>
</feature>
<keyword evidence="2 6" id="KW-0812">Transmembrane</keyword>
<dbReference type="PANTHER" id="PTHR30071">
    <property type="entry name" value="HEME EXPORTER PROTEIN C"/>
    <property type="match status" value="1"/>
</dbReference>
<dbReference type="AlphaFoldDB" id="A0A6J6DZ74"/>
<feature type="transmembrane region" description="Helical" evidence="6">
    <location>
        <begin position="216"/>
        <end position="231"/>
    </location>
</feature>
<feature type="domain" description="Cytochrome c assembly protein" evidence="7">
    <location>
        <begin position="69"/>
        <end position="268"/>
    </location>
</feature>
<protein>
    <submittedName>
        <fullName evidence="8">Unannotated protein</fullName>
    </submittedName>
</protein>
<evidence type="ECO:0000256" key="2">
    <source>
        <dbReference type="ARBA" id="ARBA00022692"/>
    </source>
</evidence>
<sequence length="273" mass="30402">MSANSLSNLLVYFAIFLSSINLIFFSFSLTESKKNSRVSRIAMSLTWLIGFFLLGGLILRGIAAQRAPWGNMYEFAIASATAIVFTFLIIALKKDIEWMGIFIIVPVILLLGSAVVVLYTESGPLVPALKSTWLIIHVSAAIISYGAFTINFALSVVYLLKIKGKFKTLPSAARIDEFSYKIVLFAFPIWTFAVISGAIWAESAWGRYWGWDPKETWAFITWIIYAAYLHSRVTVGWKGSKSAWLSIAGYAAIVFNFFVINIWVTGLHSYAGV</sequence>
<feature type="transmembrane region" description="Helical" evidence="6">
    <location>
        <begin position="6"/>
        <end position="29"/>
    </location>
</feature>
<dbReference type="GO" id="GO:0017004">
    <property type="term" value="P:cytochrome complex assembly"/>
    <property type="evidence" value="ECO:0007669"/>
    <property type="project" value="UniProtKB-KW"/>
</dbReference>
<evidence type="ECO:0000256" key="1">
    <source>
        <dbReference type="ARBA" id="ARBA00004141"/>
    </source>
</evidence>
<accession>A0A6J6DZ74</accession>
<dbReference type="PANTHER" id="PTHR30071:SF1">
    <property type="entry name" value="CYTOCHROME B_B6 PROTEIN-RELATED"/>
    <property type="match status" value="1"/>
</dbReference>
<dbReference type="Pfam" id="PF01578">
    <property type="entry name" value="Cytochrom_C_asm"/>
    <property type="match status" value="1"/>
</dbReference>
<evidence type="ECO:0000256" key="4">
    <source>
        <dbReference type="ARBA" id="ARBA00022989"/>
    </source>
</evidence>
<gene>
    <name evidence="8" type="ORF">UFOPK1740_00027</name>
</gene>
<feature type="transmembrane region" description="Helical" evidence="6">
    <location>
        <begin position="180"/>
        <end position="201"/>
    </location>
</feature>
<feature type="transmembrane region" description="Helical" evidence="6">
    <location>
        <begin position="99"/>
        <end position="120"/>
    </location>
</feature>
<dbReference type="GO" id="GO:0020037">
    <property type="term" value="F:heme binding"/>
    <property type="evidence" value="ECO:0007669"/>
    <property type="project" value="InterPro"/>
</dbReference>
<evidence type="ECO:0000313" key="8">
    <source>
        <dbReference type="EMBL" id="CAB4568295.1"/>
    </source>
</evidence>
<reference evidence="8" key="1">
    <citation type="submission" date="2020-05" db="EMBL/GenBank/DDBJ databases">
        <authorList>
            <person name="Chiriac C."/>
            <person name="Salcher M."/>
            <person name="Ghai R."/>
            <person name="Kavagutti S V."/>
        </authorList>
    </citation>
    <scope>NUCLEOTIDE SEQUENCE</scope>
</reference>
<organism evidence="8">
    <name type="scientific">freshwater metagenome</name>
    <dbReference type="NCBI Taxonomy" id="449393"/>
    <lineage>
        <taxon>unclassified sequences</taxon>
        <taxon>metagenomes</taxon>
        <taxon>ecological metagenomes</taxon>
    </lineage>
</organism>
<feature type="transmembrane region" description="Helical" evidence="6">
    <location>
        <begin position="75"/>
        <end position="92"/>
    </location>
</feature>
<dbReference type="InterPro" id="IPR002541">
    <property type="entry name" value="Cyt_c_assembly"/>
</dbReference>
<feature type="transmembrane region" description="Helical" evidence="6">
    <location>
        <begin position="41"/>
        <end position="63"/>
    </location>
</feature>
<dbReference type="InterPro" id="IPR045062">
    <property type="entry name" value="Cyt_c_biogenesis_CcsA/CcmC"/>
</dbReference>
<dbReference type="EMBL" id="CAEZTU010000001">
    <property type="protein sequence ID" value="CAB4568295.1"/>
    <property type="molecule type" value="Genomic_DNA"/>
</dbReference>
<evidence type="ECO:0000259" key="7">
    <source>
        <dbReference type="Pfam" id="PF01578"/>
    </source>
</evidence>
<evidence type="ECO:0000256" key="3">
    <source>
        <dbReference type="ARBA" id="ARBA00022748"/>
    </source>
</evidence>